<dbReference type="InterPro" id="IPR034660">
    <property type="entry name" value="DinB/YfiT-like"/>
</dbReference>
<dbReference type="OrthoDB" id="3671213at2"/>
<gene>
    <name evidence="2" type="ORF">FNH05_14145</name>
</gene>
<accession>A0A558CSM5</accession>
<dbReference type="SUPFAM" id="SSF109854">
    <property type="entry name" value="DinB/YfiT-like putative metalloenzymes"/>
    <property type="match status" value="1"/>
</dbReference>
<dbReference type="InterPro" id="IPR024344">
    <property type="entry name" value="MDMPI_metal-binding"/>
</dbReference>
<reference evidence="2 3" key="2">
    <citation type="submission" date="2019-08" db="EMBL/GenBank/DDBJ databases">
        <title>Amycolatopsis acidicola sp. nov., isolated from peat swamp forest soil.</title>
        <authorList>
            <person name="Srisuk N."/>
        </authorList>
    </citation>
    <scope>NUCLEOTIDE SEQUENCE [LARGE SCALE GENOMIC DNA]</scope>
    <source>
        <strain evidence="2 3">TBRC 6029</strain>
    </source>
</reference>
<dbReference type="GO" id="GO:0046872">
    <property type="term" value="F:metal ion binding"/>
    <property type="evidence" value="ECO:0007669"/>
    <property type="project" value="InterPro"/>
</dbReference>
<dbReference type="EMBL" id="VJWX01000116">
    <property type="protein sequence ID" value="TVT51775.1"/>
    <property type="molecule type" value="Genomic_DNA"/>
</dbReference>
<dbReference type="GO" id="GO:0016853">
    <property type="term" value="F:isomerase activity"/>
    <property type="evidence" value="ECO:0007669"/>
    <property type="project" value="UniProtKB-KW"/>
</dbReference>
<feature type="domain" description="Mycothiol-dependent maleylpyruvate isomerase metal-binding" evidence="1">
    <location>
        <begin position="21"/>
        <end position="134"/>
    </location>
</feature>
<keyword evidence="2" id="KW-0670">Pyruvate</keyword>
<dbReference type="RefSeq" id="WP_144588256.1">
    <property type="nucleotide sequence ID" value="NZ_VJWX01000116.1"/>
</dbReference>
<comment type="caution">
    <text evidence="2">The sequence shown here is derived from an EMBL/GenBank/DDBJ whole genome shotgun (WGS) entry which is preliminary data.</text>
</comment>
<organism evidence="2 3">
    <name type="scientific">Amycolatopsis rhizosphaerae</name>
    <dbReference type="NCBI Taxonomy" id="2053003"/>
    <lineage>
        <taxon>Bacteria</taxon>
        <taxon>Bacillati</taxon>
        <taxon>Actinomycetota</taxon>
        <taxon>Actinomycetes</taxon>
        <taxon>Pseudonocardiales</taxon>
        <taxon>Pseudonocardiaceae</taxon>
        <taxon>Amycolatopsis</taxon>
    </lineage>
</organism>
<proteinExistence type="predicted"/>
<sequence>MAGKALIEHGRFLEVLGIEVELLAEAAKAAPVDTPVPACPGFTIGEVARHVGGVYRVARRWLTGGEAPREWPRNPAPGQSLEDYLRTGLAELLGELSGHDPRERAAGWWPQDQTYGFWMRRLAHETTVHRYDVQEAAGTPITPIAEDLATDGVDEALTVWFGGRLPMLGLSGTTGRSVAVQVAGHHWIARAGPGQTEARRCSAEEAAQADGLVSGSPMPVYLWSWGRQGHQSVTWDGDEDAIGQFWALLRLATR</sequence>
<dbReference type="PANTHER" id="PTHR40758">
    <property type="entry name" value="CONSERVED PROTEIN"/>
    <property type="match status" value="1"/>
</dbReference>
<reference evidence="2 3" key="1">
    <citation type="submission" date="2019-07" db="EMBL/GenBank/DDBJ databases">
        <authorList>
            <person name="Duangmal K."/>
            <person name="Teo W.F.A."/>
        </authorList>
    </citation>
    <scope>NUCLEOTIDE SEQUENCE [LARGE SCALE GENOMIC DNA]</scope>
    <source>
        <strain evidence="2 3">TBRC 6029</strain>
    </source>
</reference>
<keyword evidence="3" id="KW-1185">Reference proteome</keyword>
<evidence type="ECO:0000259" key="1">
    <source>
        <dbReference type="Pfam" id="PF11716"/>
    </source>
</evidence>
<dbReference type="AlphaFoldDB" id="A0A558CSM5"/>
<protein>
    <submittedName>
        <fullName evidence="2">Maleylpyruvate isomerase family mycothiol-dependent enzyme</fullName>
    </submittedName>
</protein>
<name>A0A558CSM5_9PSEU</name>
<evidence type="ECO:0000313" key="2">
    <source>
        <dbReference type="EMBL" id="TVT51775.1"/>
    </source>
</evidence>
<dbReference type="GO" id="GO:0005886">
    <property type="term" value="C:plasma membrane"/>
    <property type="evidence" value="ECO:0007669"/>
    <property type="project" value="TreeGrafter"/>
</dbReference>
<dbReference type="PANTHER" id="PTHR40758:SF1">
    <property type="entry name" value="CONSERVED PROTEIN"/>
    <property type="match status" value="1"/>
</dbReference>
<dbReference type="InterPro" id="IPR017517">
    <property type="entry name" value="Maleyloyr_isom"/>
</dbReference>
<dbReference type="NCBIfam" id="TIGR03083">
    <property type="entry name" value="maleylpyruvate isomerase family mycothiol-dependent enzyme"/>
    <property type="match status" value="1"/>
</dbReference>
<evidence type="ECO:0000313" key="3">
    <source>
        <dbReference type="Proteomes" id="UP000320011"/>
    </source>
</evidence>
<dbReference type="Proteomes" id="UP000320011">
    <property type="component" value="Unassembled WGS sequence"/>
</dbReference>
<keyword evidence="2" id="KW-0413">Isomerase</keyword>
<dbReference type="Pfam" id="PF11716">
    <property type="entry name" value="MDMPI_N"/>
    <property type="match status" value="1"/>
</dbReference>